<keyword evidence="8 11" id="KW-0472">Membrane</keyword>
<feature type="transmembrane region" description="Helical" evidence="11">
    <location>
        <begin position="223"/>
        <end position="244"/>
    </location>
</feature>
<keyword evidence="14" id="KW-1185">Reference proteome</keyword>
<evidence type="ECO:0000313" key="13">
    <source>
        <dbReference type="EMBL" id="KAK7114804.1"/>
    </source>
</evidence>
<keyword evidence="3 9" id="KW-0812">Transmembrane</keyword>
<evidence type="ECO:0000256" key="4">
    <source>
        <dbReference type="ARBA" id="ARBA00022792"/>
    </source>
</evidence>
<evidence type="ECO:0000256" key="2">
    <source>
        <dbReference type="ARBA" id="ARBA00009877"/>
    </source>
</evidence>
<evidence type="ECO:0000256" key="7">
    <source>
        <dbReference type="ARBA" id="ARBA00023128"/>
    </source>
</evidence>
<keyword evidence="5" id="KW-0809">Transit peptide</keyword>
<dbReference type="Proteomes" id="UP001374579">
    <property type="component" value="Unassembled WGS sequence"/>
</dbReference>
<dbReference type="InterPro" id="IPR001708">
    <property type="entry name" value="YidC/ALB3/OXA1/COX18"/>
</dbReference>
<evidence type="ECO:0000313" key="14">
    <source>
        <dbReference type="Proteomes" id="UP001374579"/>
    </source>
</evidence>
<feature type="transmembrane region" description="Helical" evidence="11">
    <location>
        <begin position="146"/>
        <end position="166"/>
    </location>
</feature>
<feature type="transmembrane region" description="Helical" evidence="11">
    <location>
        <begin position="308"/>
        <end position="327"/>
    </location>
</feature>
<dbReference type="InterPro" id="IPR028055">
    <property type="entry name" value="YidC/Oxa/ALB_C"/>
</dbReference>
<evidence type="ECO:0000256" key="9">
    <source>
        <dbReference type="RuleBase" id="RU003945"/>
    </source>
</evidence>
<evidence type="ECO:0000256" key="3">
    <source>
        <dbReference type="ARBA" id="ARBA00022692"/>
    </source>
</evidence>
<gene>
    <name evidence="13" type="ORF">V1264_000796</name>
</gene>
<evidence type="ECO:0000256" key="8">
    <source>
        <dbReference type="ARBA" id="ARBA00023136"/>
    </source>
</evidence>
<dbReference type="CDD" id="cd20069">
    <property type="entry name" value="5TM_Oxa1-like"/>
    <property type="match status" value="1"/>
</dbReference>
<evidence type="ECO:0000256" key="10">
    <source>
        <dbReference type="SAM" id="MobiDB-lite"/>
    </source>
</evidence>
<dbReference type="PANTHER" id="PTHR12428:SF66">
    <property type="entry name" value="MITOCHONDRIAL INNER MEMBRANE PROTEIN OXA1L"/>
    <property type="match status" value="1"/>
</dbReference>
<feature type="transmembrane region" description="Helical" evidence="11">
    <location>
        <begin position="268"/>
        <end position="287"/>
    </location>
</feature>
<evidence type="ECO:0000256" key="5">
    <source>
        <dbReference type="ARBA" id="ARBA00022946"/>
    </source>
</evidence>
<comment type="similarity">
    <text evidence="2 9">Belongs to the OXA1/ALB3/YidC family.</text>
</comment>
<feature type="region of interest" description="Disordered" evidence="10">
    <location>
        <begin position="393"/>
        <end position="430"/>
    </location>
</feature>
<dbReference type="GO" id="GO:0005743">
    <property type="term" value="C:mitochondrial inner membrane"/>
    <property type="evidence" value="ECO:0007669"/>
    <property type="project" value="UniProtKB-SubCell"/>
</dbReference>
<protein>
    <recommendedName>
        <fullName evidence="12">Membrane insertase YidC/Oxa/ALB C-terminal domain-containing protein</fullName>
    </recommendedName>
</protein>
<organism evidence="13 14">
    <name type="scientific">Littorina saxatilis</name>
    <dbReference type="NCBI Taxonomy" id="31220"/>
    <lineage>
        <taxon>Eukaryota</taxon>
        <taxon>Metazoa</taxon>
        <taxon>Spiralia</taxon>
        <taxon>Lophotrochozoa</taxon>
        <taxon>Mollusca</taxon>
        <taxon>Gastropoda</taxon>
        <taxon>Caenogastropoda</taxon>
        <taxon>Littorinimorpha</taxon>
        <taxon>Littorinoidea</taxon>
        <taxon>Littorinidae</taxon>
        <taxon>Littorina</taxon>
    </lineage>
</organism>
<evidence type="ECO:0000259" key="12">
    <source>
        <dbReference type="Pfam" id="PF02096"/>
    </source>
</evidence>
<dbReference type="Pfam" id="PF02096">
    <property type="entry name" value="60KD_IMP"/>
    <property type="match status" value="1"/>
</dbReference>
<keyword evidence="7" id="KW-0496">Mitochondrion</keyword>
<reference evidence="13 14" key="1">
    <citation type="submission" date="2024-02" db="EMBL/GenBank/DDBJ databases">
        <title>Chromosome-scale genome assembly of the rough periwinkle Littorina saxatilis.</title>
        <authorList>
            <person name="De Jode A."/>
            <person name="Faria R."/>
            <person name="Formenti G."/>
            <person name="Sims Y."/>
            <person name="Smith T.P."/>
            <person name="Tracey A."/>
            <person name="Wood J.M.D."/>
            <person name="Zagrodzka Z.B."/>
            <person name="Johannesson K."/>
            <person name="Butlin R.K."/>
            <person name="Leder E.H."/>
        </authorList>
    </citation>
    <scope>NUCLEOTIDE SEQUENCE [LARGE SCALE GENOMIC DNA]</scope>
    <source>
        <strain evidence="13">Snail1</strain>
        <tissue evidence="13">Muscle</tissue>
    </source>
</reference>
<dbReference type="AlphaFoldDB" id="A0AAN9C156"/>
<sequence length="430" mass="47868">MAACLRHARSFTALQNKSCILVQYQGKVRQIPLGHRLLSSLVRCNVSGKQRHCFVGFTTVRPIRWGSSESTTRTASAIIDAASDKAIPTDYIPPPPPVPDQTDALPELLNALGEPHLSTMGLGGWTPSGLVQQALDAMHASLGLPWWEAIIIGTICIRLMMFPLVIKSQRNVAHMHNHMPTMTRLQEKFTLARQSGNAVEAAKAGHELMEFMKRNDIKPFRNFLVPLAQMPVFISVFVGLRQMANLPVESMKTGGIFWFTDLTLPDTFYAMPLMTMVTFMLTIEVGVDGVKAGTMNHNMKWFMRAMPLIMMPLISNFPAAMLCYWFTSNAFSLVQVLFLKIPAVRSFFKIQPMVTHPASVLPKKKGFLEGFKDSMSNAKLAQRMEERQRVDALNFRKAGQGPIQKTYSFDPTKVPTSGSSKPPVSAKPKS</sequence>
<dbReference type="PANTHER" id="PTHR12428">
    <property type="entry name" value="OXA1"/>
    <property type="match status" value="1"/>
</dbReference>
<evidence type="ECO:0000256" key="11">
    <source>
        <dbReference type="SAM" id="Phobius"/>
    </source>
</evidence>
<dbReference type="GO" id="GO:0032977">
    <property type="term" value="F:membrane insertase activity"/>
    <property type="evidence" value="ECO:0007669"/>
    <property type="project" value="InterPro"/>
</dbReference>
<keyword evidence="4" id="KW-0999">Mitochondrion inner membrane</keyword>
<dbReference type="NCBIfam" id="TIGR03592">
    <property type="entry name" value="yidC_oxa1_cterm"/>
    <property type="match status" value="1"/>
</dbReference>
<comment type="subcellular location">
    <subcellularLocation>
        <location evidence="9">Membrane</location>
        <topology evidence="9">Multi-pass membrane protein</topology>
    </subcellularLocation>
    <subcellularLocation>
        <location evidence="1">Mitochondrion inner membrane</location>
        <topology evidence="1">Multi-pass membrane protein</topology>
    </subcellularLocation>
</comment>
<comment type="caution">
    <text evidence="13">The sequence shown here is derived from an EMBL/GenBank/DDBJ whole genome shotgun (WGS) entry which is preliminary data.</text>
</comment>
<dbReference type="EMBL" id="JBAMIC010000001">
    <property type="protein sequence ID" value="KAK7114804.1"/>
    <property type="molecule type" value="Genomic_DNA"/>
</dbReference>
<keyword evidence="6 11" id="KW-1133">Transmembrane helix</keyword>
<feature type="compositionally biased region" description="Low complexity" evidence="10">
    <location>
        <begin position="417"/>
        <end position="430"/>
    </location>
</feature>
<proteinExistence type="inferred from homology"/>
<dbReference type="GO" id="GO:0032979">
    <property type="term" value="P:protein insertion into mitochondrial inner membrane from matrix"/>
    <property type="evidence" value="ECO:0007669"/>
    <property type="project" value="TreeGrafter"/>
</dbReference>
<name>A0AAN9C156_9CAEN</name>
<evidence type="ECO:0000256" key="6">
    <source>
        <dbReference type="ARBA" id="ARBA00022989"/>
    </source>
</evidence>
<evidence type="ECO:0000256" key="1">
    <source>
        <dbReference type="ARBA" id="ARBA00004448"/>
    </source>
</evidence>
<feature type="domain" description="Membrane insertase YidC/Oxa/ALB C-terminal" evidence="12">
    <location>
        <begin position="146"/>
        <end position="339"/>
    </location>
</feature>
<accession>A0AAN9C156</accession>